<feature type="domain" description="HTH cro/C1-type" evidence="5">
    <location>
        <begin position="2"/>
        <end position="29"/>
    </location>
</feature>
<keyword evidence="2" id="KW-0238">DNA-binding</keyword>
<dbReference type="PROSITE" id="PS00356">
    <property type="entry name" value="HTH_LACI_1"/>
    <property type="match status" value="1"/>
</dbReference>
<dbReference type="InterPro" id="IPR028082">
    <property type="entry name" value="Peripla_BP_I"/>
</dbReference>
<dbReference type="SUPFAM" id="SSF47413">
    <property type="entry name" value="lambda repressor-like DNA-binding domains"/>
    <property type="match status" value="1"/>
</dbReference>
<evidence type="ECO:0000313" key="7">
    <source>
        <dbReference type="Proteomes" id="UP001549019"/>
    </source>
</evidence>
<dbReference type="PANTHER" id="PTHR30146">
    <property type="entry name" value="LACI-RELATED TRANSCRIPTIONAL REPRESSOR"/>
    <property type="match status" value="1"/>
</dbReference>
<sequence>MKRITIKDVAEHAGVSISTVSQYINGRYSYMGEETKRRIEEAVRELGYRPNFMARNLKKRSTRTIGIIVSNILHHFAVSVTRKIEDYCDADGYSLIICNADDDPAKEEKYINNLLEKQVDGLVIMPTAGNDALYRKLAEQKFPVVFIDRFMEGVDIPSFKLDNRHAVGLSYDYLRRQQVENCYYIGASNVMDITPRTERLEAFKKLAPGGKIITGENERLYNRIEEEFTDGQSNGIILANDFALMAFLEYAKQQGLDLVEANKVIAIDDPPLAGVYNPSIPTIAQPIEEIAQNAYRQLMRHIEGEGRATKMVNNYKGKIVER</sequence>
<dbReference type="CDD" id="cd01392">
    <property type="entry name" value="HTH_LacI"/>
    <property type="match status" value="1"/>
</dbReference>
<dbReference type="Pfam" id="PF00356">
    <property type="entry name" value="LacI"/>
    <property type="match status" value="1"/>
</dbReference>
<dbReference type="PROSITE" id="PS50943">
    <property type="entry name" value="HTH_CROC1"/>
    <property type="match status" value="1"/>
</dbReference>
<keyword evidence="3" id="KW-0804">Transcription</keyword>
<dbReference type="RefSeq" id="WP_230820202.1">
    <property type="nucleotide sequence ID" value="NZ_JAJNCU010000001.1"/>
</dbReference>
<keyword evidence="1" id="KW-0805">Transcription regulation</keyword>
<dbReference type="InterPro" id="IPR000843">
    <property type="entry name" value="HTH_LacI"/>
</dbReference>
<reference evidence="6 7" key="1">
    <citation type="submission" date="2024-05" db="EMBL/GenBank/DDBJ databases">
        <title>Genomic Encyclopedia of Type Strains, Phase IV (KMG-IV): sequencing the most valuable type-strain genomes for metagenomic binning, comparative biology and taxonomic classification.</title>
        <authorList>
            <person name="Goeker M."/>
        </authorList>
    </citation>
    <scope>NUCLEOTIDE SEQUENCE [LARGE SCALE GENOMIC DNA]</scope>
    <source>
        <strain evidence="6 7">DSM 25286</strain>
    </source>
</reference>
<evidence type="ECO:0000256" key="2">
    <source>
        <dbReference type="ARBA" id="ARBA00023125"/>
    </source>
</evidence>
<dbReference type="InterPro" id="IPR025997">
    <property type="entry name" value="SBP_2_dom"/>
</dbReference>
<dbReference type="PROSITE" id="PS50932">
    <property type="entry name" value="HTH_LACI_2"/>
    <property type="match status" value="1"/>
</dbReference>
<keyword evidence="7" id="KW-1185">Reference proteome</keyword>
<feature type="domain" description="HTH lacI-type" evidence="4">
    <location>
        <begin position="4"/>
        <end position="59"/>
    </location>
</feature>
<evidence type="ECO:0000259" key="5">
    <source>
        <dbReference type="PROSITE" id="PS50943"/>
    </source>
</evidence>
<proteinExistence type="predicted"/>
<dbReference type="SMART" id="SM00354">
    <property type="entry name" value="HTH_LACI"/>
    <property type="match status" value="1"/>
</dbReference>
<evidence type="ECO:0000256" key="1">
    <source>
        <dbReference type="ARBA" id="ARBA00023015"/>
    </source>
</evidence>
<dbReference type="Pfam" id="PF13407">
    <property type="entry name" value="Peripla_BP_4"/>
    <property type="match status" value="1"/>
</dbReference>
<accession>A0ABV2E7Y2</accession>
<evidence type="ECO:0000313" key="6">
    <source>
        <dbReference type="EMBL" id="MET3110532.1"/>
    </source>
</evidence>
<name>A0ABV2E7Y2_9STAP</name>
<dbReference type="Gene3D" id="1.10.260.40">
    <property type="entry name" value="lambda repressor-like DNA-binding domains"/>
    <property type="match status" value="1"/>
</dbReference>
<dbReference type="PRINTS" id="PR00036">
    <property type="entry name" value="HTHLACI"/>
</dbReference>
<dbReference type="Gene3D" id="3.40.50.2300">
    <property type="match status" value="2"/>
</dbReference>
<comment type="caution">
    <text evidence="6">The sequence shown here is derived from an EMBL/GenBank/DDBJ whole genome shotgun (WGS) entry which is preliminary data.</text>
</comment>
<evidence type="ECO:0000256" key="3">
    <source>
        <dbReference type="ARBA" id="ARBA00023163"/>
    </source>
</evidence>
<evidence type="ECO:0000259" key="4">
    <source>
        <dbReference type="PROSITE" id="PS50932"/>
    </source>
</evidence>
<dbReference type="Proteomes" id="UP001549019">
    <property type="component" value="Unassembled WGS sequence"/>
</dbReference>
<gene>
    <name evidence="6" type="ORF">ABHD89_000920</name>
</gene>
<dbReference type="EMBL" id="JBDZDV010000001">
    <property type="protein sequence ID" value="MET3110532.1"/>
    <property type="molecule type" value="Genomic_DNA"/>
</dbReference>
<organism evidence="6 7">
    <name type="scientific">Salinicoccus halitifaciens</name>
    <dbReference type="NCBI Taxonomy" id="1073415"/>
    <lineage>
        <taxon>Bacteria</taxon>
        <taxon>Bacillati</taxon>
        <taxon>Bacillota</taxon>
        <taxon>Bacilli</taxon>
        <taxon>Bacillales</taxon>
        <taxon>Staphylococcaceae</taxon>
        <taxon>Salinicoccus</taxon>
    </lineage>
</organism>
<dbReference type="InterPro" id="IPR001387">
    <property type="entry name" value="Cro/C1-type_HTH"/>
</dbReference>
<protein>
    <submittedName>
        <fullName evidence="6">LacI family kdg operon repressor</fullName>
    </submittedName>
</protein>
<dbReference type="PANTHER" id="PTHR30146:SF109">
    <property type="entry name" value="HTH-TYPE TRANSCRIPTIONAL REGULATOR GALS"/>
    <property type="match status" value="1"/>
</dbReference>
<dbReference type="SUPFAM" id="SSF53822">
    <property type="entry name" value="Periplasmic binding protein-like I"/>
    <property type="match status" value="1"/>
</dbReference>
<dbReference type="InterPro" id="IPR010982">
    <property type="entry name" value="Lambda_DNA-bd_dom_sf"/>
</dbReference>